<sequence length="378" mass="39829">MVIDLDVVRPASAIPAKPRRPARYRVVAVAAFVLALAGGAAAPDRAVGITEVLTVDGQGSLTSLLTDEAYYTVRTDGHVEALPLCTGCPRWSSRTKPGQRLTVAGEDTLIVDVNETAQVTFLDARTGALRWRLDDTLAVDVIGGRVAAWDVEKHILQMRDLPTGRVLWSRPAFNYSADEAYAVILDEAGGATVVDAANGAELTPRRDLGLPNPAARLVGDRLIVFGGSYLAAFSRDGLSREWITATNSPYGVTPCGPGLLCAFGSAGLTVIDPADGSVRWTSPTWHGMGESGVLFEESGRSAVVDLATGRVERELGRSGPVGGLLLVTEPGRTSVIGLADGRVRGVLPLVLPSACVAAGPYLGCEKSDVTFTVWRLGR</sequence>
<evidence type="ECO:0000259" key="1">
    <source>
        <dbReference type="Pfam" id="PF13360"/>
    </source>
</evidence>
<feature type="domain" description="Pyrrolo-quinoline quinone repeat" evidence="1">
    <location>
        <begin position="76"/>
        <end position="281"/>
    </location>
</feature>
<keyword evidence="3" id="KW-1185">Reference proteome</keyword>
<dbReference type="RefSeq" id="WP_251801397.1">
    <property type="nucleotide sequence ID" value="NZ_JAMQOL010000041.1"/>
</dbReference>
<evidence type="ECO:0000313" key="3">
    <source>
        <dbReference type="Proteomes" id="UP001523216"/>
    </source>
</evidence>
<dbReference type="Proteomes" id="UP001523216">
    <property type="component" value="Unassembled WGS sequence"/>
</dbReference>
<organism evidence="2 3">
    <name type="scientific">Paractinoplanes hotanensis</name>
    <dbReference type="NCBI Taxonomy" id="2906497"/>
    <lineage>
        <taxon>Bacteria</taxon>
        <taxon>Bacillati</taxon>
        <taxon>Actinomycetota</taxon>
        <taxon>Actinomycetes</taxon>
        <taxon>Micromonosporales</taxon>
        <taxon>Micromonosporaceae</taxon>
        <taxon>Paractinoplanes</taxon>
    </lineage>
</organism>
<dbReference type="Gene3D" id="2.40.10.480">
    <property type="match status" value="1"/>
</dbReference>
<evidence type="ECO:0000313" key="2">
    <source>
        <dbReference type="EMBL" id="MCM4081643.1"/>
    </source>
</evidence>
<protein>
    <submittedName>
        <fullName evidence="2">PQQ-like beta-propeller repeat protein</fullName>
    </submittedName>
</protein>
<dbReference type="InterPro" id="IPR015943">
    <property type="entry name" value="WD40/YVTN_repeat-like_dom_sf"/>
</dbReference>
<dbReference type="SUPFAM" id="SSF50998">
    <property type="entry name" value="Quinoprotein alcohol dehydrogenase-like"/>
    <property type="match status" value="1"/>
</dbReference>
<dbReference type="InterPro" id="IPR011047">
    <property type="entry name" value="Quinoprotein_ADH-like_sf"/>
</dbReference>
<reference evidence="2 3" key="1">
    <citation type="submission" date="2022-06" db="EMBL/GenBank/DDBJ databases">
        <title>Actinoplanes abujensis sp. nov., isolated from Nigerian arid soil.</title>
        <authorList>
            <person name="Ding P."/>
        </authorList>
    </citation>
    <scope>NUCLEOTIDE SEQUENCE [LARGE SCALE GENOMIC DNA]</scope>
    <source>
        <strain evidence="3">TRM88002</strain>
    </source>
</reference>
<proteinExistence type="predicted"/>
<dbReference type="Gene3D" id="2.130.10.10">
    <property type="entry name" value="YVTN repeat-like/Quinoprotein amine dehydrogenase"/>
    <property type="match status" value="1"/>
</dbReference>
<dbReference type="EMBL" id="JAMQOL010000041">
    <property type="protein sequence ID" value="MCM4081643.1"/>
    <property type="molecule type" value="Genomic_DNA"/>
</dbReference>
<dbReference type="InterPro" id="IPR002372">
    <property type="entry name" value="PQQ_rpt_dom"/>
</dbReference>
<accession>A0ABT0Y6I0</accession>
<comment type="caution">
    <text evidence="2">The sequence shown here is derived from an EMBL/GenBank/DDBJ whole genome shotgun (WGS) entry which is preliminary data.</text>
</comment>
<name>A0ABT0Y6I0_9ACTN</name>
<gene>
    <name evidence="2" type="ORF">LXN57_29115</name>
</gene>
<dbReference type="Pfam" id="PF13360">
    <property type="entry name" value="PQQ_2"/>
    <property type="match status" value="1"/>
</dbReference>